<dbReference type="InterPro" id="IPR000268">
    <property type="entry name" value="RPABC5/Rpb10"/>
</dbReference>
<gene>
    <name evidence="6" type="ORF">niasHS_004680</name>
</gene>
<keyword evidence="3" id="KW-0479">Metal-binding</keyword>
<keyword evidence="2" id="KW-0240">DNA-directed RNA polymerase</keyword>
<dbReference type="Gene3D" id="1.10.10.60">
    <property type="entry name" value="Homeodomain-like"/>
    <property type="match status" value="2"/>
</dbReference>
<dbReference type="PANTHER" id="PTHR23431">
    <property type="entry name" value="DNA-DIRECTED RNA POLYMERASES I, II, AND III SUBUNIT RPABC5 FAMILY MEMBER"/>
    <property type="match status" value="1"/>
</dbReference>
<proteinExistence type="predicted"/>
<dbReference type="Pfam" id="PF01194">
    <property type="entry name" value="RNA_pol_N"/>
    <property type="match status" value="2"/>
</dbReference>
<dbReference type="PANTHER" id="PTHR23431:SF3">
    <property type="entry name" value="DNA-DIRECTED RNA POLYMERASES I, II, AND III SUBUNIT RPABC5"/>
    <property type="match status" value="1"/>
</dbReference>
<evidence type="ECO:0000256" key="4">
    <source>
        <dbReference type="ARBA" id="ARBA00022833"/>
    </source>
</evidence>
<organism evidence="6 7">
    <name type="scientific">Heterodera schachtii</name>
    <name type="common">Sugarbeet cyst nematode worm</name>
    <name type="synonym">Tylenchus schachtii</name>
    <dbReference type="NCBI Taxonomy" id="97005"/>
    <lineage>
        <taxon>Eukaryota</taxon>
        <taxon>Metazoa</taxon>
        <taxon>Ecdysozoa</taxon>
        <taxon>Nematoda</taxon>
        <taxon>Chromadorea</taxon>
        <taxon>Rhabditida</taxon>
        <taxon>Tylenchina</taxon>
        <taxon>Tylenchomorpha</taxon>
        <taxon>Tylenchoidea</taxon>
        <taxon>Heteroderidae</taxon>
        <taxon>Heteroderinae</taxon>
        <taxon>Heterodera</taxon>
    </lineage>
</organism>
<dbReference type="EMBL" id="JBICCN010000109">
    <property type="protein sequence ID" value="KAL3093494.1"/>
    <property type="molecule type" value="Genomic_DNA"/>
</dbReference>
<dbReference type="GO" id="GO:0046872">
    <property type="term" value="F:metal ion binding"/>
    <property type="evidence" value="ECO:0007669"/>
    <property type="project" value="UniProtKB-KW"/>
</dbReference>
<reference evidence="6 7" key="1">
    <citation type="submission" date="2024-10" db="EMBL/GenBank/DDBJ databases">
        <authorList>
            <person name="Kim D."/>
        </authorList>
    </citation>
    <scope>NUCLEOTIDE SEQUENCE [LARGE SCALE GENOMIC DNA]</scope>
    <source>
        <strain evidence="6">Taebaek</strain>
    </source>
</reference>
<evidence type="ECO:0000256" key="5">
    <source>
        <dbReference type="ARBA" id="ARBA00023163"/>
    </source>
</evidence>
<evidence type="ECO:0000256" key="3">
    <source>
        <dbReference type="ARBA" id="ARBA00022723"/>
    </source>
</evidence>
<keyword evidence="5" id="KW-0804">Transcription</keyword>
<sequence>MGFPDVNSDVPDLFASGHFLIRTTSSNKSAAAFAVANRWSISLETCLMLMNNNGNIDTAGVNIINTSGGGGAEAIGTRQRSSVNALPDCGGFEIDDNGAAETAANRTKLRRHSFALKGSTKSSNKSAAAFAVANRWSISLETCLMLMNNNGNIDTAGVNIINTSGGGGAEAIGTRQRSSVNALPDCGGFEIDDNGAAETAANRTKLRRHSFALKGSTKSSNKSAAGPISLEPCLERVAGLVANFLLGALDQLGLRHYCCRRVLLSQVELIEKLLTTPNFLLGALDQLGLRHYCCRRMLLSHVELIEKLLNNDT</sequence>
<evidence type="ECO:0000313" key="7">
    <source>
        <dbReference type="Proteomes" id="UP001620645"/>
    </source>
</evidence>
<dbReference type="InterPro" id="IPR023580">
    <property type="entry name" value="RNA_pol_su_RPB10"/>
</dbReference>
<name>A0ABD2JS97_HETSC</name>
<evidence type="ECO:0000313" key="6">
    <source>
        <dbReference type="EMBL" id="KAL3093494.1"/>
    </source>
</evidence>
<dbReference type="SUPFAM" id="SSF46924">
    <property type="entry name" value="RNA polymerase subunit RPB10"/>
    <property type="match status" value="2"/>
</dbReference>
<evidence type="ECO:0000256" key="2">
    <source>
        <dbReference type="ARBA" id="ARBA00022478"/>
    </source>
</evidence>
<dbReference type="Proteomes" id="UP001620645">
    <property type="component" value="Unassembled WGS sequence"/>
</dbReference>
<protein>
    <recommendedName>
        <fullName evidence="1">DNA-directed RNA polymerases I, II, and III subunit RPABC5</fullName>
    </recommendedName>
</protein>
<evidence type="ECO:0000256" key="1">
    <source>
        <dbReference type="ARBA" id="ARBA00020813"/>
    </source>
</evidence>
<accession>A0ABD2JS97</accession>
<dbReference type="AlphaFoldDB" id="A0ABD2JS97"/>
<keyword evidence="4" id="KW-0862">Zinc</keyword>
<comment type="caution">
    <text evidence="6">The sequence shown here is derived from an EMBL/GenBank/DDBJ whole genome shotgun (WGS) entry which is preliminary data.</text>
</comment>
<dbReference type="GO" id="GO:0000428">
    <property type="term" value="C:DNA-directed RNA polymerase complex"/>
    <property type="evidence" value="ECO:0007669"/>
    <property type="project" value="UniProtKB-KW"/>
</dbReference>
<keyword evidence="7" id="KW-1185">Reference proteome</keyword>